<evidence type="ECO:0000256" key="7">
    <source>
        <dbReference type="SAM" id="Phobius"/>
    </source>
</evidence>
<evidence type="ECO:0000313" key="9">
    <source>
        <dbReference type="EMBL" id="MFD2830556.1"/>
    </source>
</evidence>
<reference evidence="10" key="1">
    <citation type="journal article" date="2019" name="Int. J. Syst. Evol. Microbiol.">
        <title>The Global Catalogue of Microorganisms (GCM) 10K type strain sequencing project: providing services to taxonomists for standard genome sequencing and annotation.</title>
        <authorList>
            <consortium name="The Broad Institute Genomics Platform"/>
            <consortium name="The Broad Institute Genome Sequencing Center for Infectious Disease"/>
            <person name="Wu L."/>
            <person name="Ma J."/>
        </authorList>
    </citation>
    <scope>NUCLEOTIDE SEQUENCE [LARGE SCALE GENOMIC DNA]</scope>
    <source>
        <strain evidence="10">KCTC 33575</strain>
    </source>
</reference>
<dbReference type="PANTHER" id="PTHR43652">
    <property type="entry name" value="BASIC AMINO ACID ANTIPORTER YFCC-RELATED"/>
    <property type="match status" value="1"/>
</dbReference>
<feature type="transmembrane region" description="Helical" evidence="7">
    <location>
        <begin position="319"/>
        <end position="336"/>
    </location>
</feature>
<keyword evidence="3 7" id="KW-0812">Transmembrane</keyword>
<gene>
    <name evidence="9" type="ORF">ACFSX4_08790</name>
</gene>
<name>A0ABW5WUT6_9STAP</name>
<keyword evidence="5 7" id="KW-1133">Transmembrane helix</keyword>
<feature type="transmembrane region" description="Helical" evidence="7">
    <location>
        <begin position="46"/>
        <end position="70"/>
    </location>
</feature>
<feature type="transmembrane region" description="Helical" evidence="7">
    <location>
        <begin position="343"/>
        <end position="359"/>
    </location>
</feature>
<feature type="transmembrane region" description="Helical" evidence="7">
    <location>
        <begin position="404"/>
        <end position="424"/>
    </location>
</feature>
<dbReference type="EMBL" id="JBHUOQ010000003">
    <property type="protein sequence ID" value="MFD2830556.1"/>
    <property type="molecule type" value="Genomic_DNA"/>
</dbReference>
<dbReference type="Proteomes" id="UP001597519">
    <property type="component" value="Unassembled WGS sequence"/>
</dbReference>
<feature type="transmembrane region" description="Helical" evidence="7">
    <location>
        <begin position="228"/>
        <end position="246"/>
    </location>
</feature>
<keyword evidence="10" id="KW-1185">Reference proteome</keyword>
<keyword evidence="6 7" id="KW-0472">Membrane</keyword>
<dbReference type="PANTHER" id="PTHR43652:SF1">
    <property type="entry name" value="RESPONSE REGULATOR"/>
    <property type="match status" value="1"/>
</dbReference>
<dbReference type="InterPro" id="IPR051679">
    <property type="entry name" value="DASS-Related_Transporters"/>
</dbReference>
<dbReference type="InterPro" id="IPR004680">
    <property type="entry name" value="Cit_transptr-like_dom"/>
</dbReference>
<sequence>MSPAVITLLILLLAAILFLTEKLPVAVTALLSALLLYITGVVDAETIFSGFTNNVVILITGMFVIGASLFETGVAKKIGQLITKFAKTEKQLLLAIMLIGAGLSAFLSNTSTTAVLMPIVIMIAASSGFSSSKLLMPLAYATALGGMITLVGTNGNLAVQGVMENENVPVFGFFEFAYIGIPLTIVGIIYMMTIGYKLIPDREGGTMIGDLDLSKIENEEKNENHTPVKQFMSVAVLIIAIIFMVFEEQIGVPLHVVSIMGAVVLVVTRTMTEKQAYRSLDLSTIILVAAMMPMATALGETGAANMIADSVLGIVGGDASPYVLTGIIFCITALLTSVMSNTAAAALMAPIGLVLAVSIGADPKAVMMTVAVGASAAYASPIGTPPNTMIYGPGNYTFMDYIKCGFPFLVIQLIICVIVVPMIWPF</sequence>
<evidence type="ECO:0000259" key="8">
    <source>
        <dbReference type="Pfam" id="PF03600"/>
    </source>
</evidence>
<dbReference type="CDD" id="cd01115">
    <property type="entry name" value="SLC13_permease"/>
    <property type="match status" value="1"/>
</dbReference>
<dbReference type="Pfam" id="PF03600">
    <property type="entry name" value="CitMHS"/>
    <property type="match status" value="1"/>
</dbReference>
<organism evidence="9 10">
    <name type="scientific">Corticicoccus populi</name>
    <dbReference type="NCBI Taxonomy" id="1812821"/>
    <lineage>
        <taxon>Bacteria</taxon>
        <taxon>Bacillati</taxon>
        <taxon>Bacillota</taxon>
        <taxon>Bacilli</taxon>
        <taxon>Bacillales</taxon>
        <taxon>Staphylococcaceae</taxon>
        <taxon>Corticicoccus</taxon>
    </lineage>
</organism>
<dbReference type="RefSeq" id="WP_377773700.1">
    <property type="nucleotide sequence ID" value="NZ_JBHUOQ010000003.1"/>
</dbReference>
<evidence type="ECO:0000256" key="2">
    <source>
        <dbReference type="ARBA" id="ARBA00022448"/>
    </source>
</evidence>
<evidence type="ECO:0000256" key="6">
    <source>
        <dbReference type="ARBA" id="ARBA00023136"/>
    </source>
</evidence>
<comment type="caution">
    <text evidence="9">The sequence shown here is derived from an EMBL/GenBank/DDBJ whole genome shotgun (WGS) entry which is preliminary data.</text>
</comment>
<evidence type="ECO:0000256" key="4">
    <source>
        <dbReference type="ARBA" id="ARBA00022737"/>
    </source>
</evidence>
<evidence type="ECO:0000256" key="5">
    <source>
        <dbReference type="ARBA" id="ARBA00022989"/>
    </source>
</evidence>
<evidence type="ECO:0000256" key="1">
    <source>
        <dbReference type="ARBA" id="ARBA00004141"/>
    </source>
</evidence>
<comment type="subcellular location">
    <subcellularLocation>
        <location evidence="1">Membrane</location>
        <topology evidence="1">Multi-pass membrane protein</topology>
    </subcellularLocation>
</comment>
<proteinExistence type="predicted"/>
<keyword evidence="2" id="KW-0813">Transport</keyword>
<feature type="transmembrane region" description="Helical" evidence="7">
    <location>
        <begin position="171"/>
        <end position="192"/>
    </location>
</feature>
<accession>A0ABW5WUT6</accession>
<feature type="transmembrane region" description="Helical" evidence="7">
    <location>
        <begin position="91"/>
        <end position="108"/>
    </location>
</feature>
<evidence type="ECO:0000313" key="10">
    <source>
        <dbReference type="Proteomes" id="UP001597519"/>
    </source>
</evidence>
<feature type="transmembrane region" description="Helical" evidence="7">
    <location>
        <begin position="280"/>
        <end position="299"/>
    </location>
</feature>
<dbReference type="NCBIfam" id="TIGR00785">
    <property type="entry name" value="dass"/>
    <property type="match status" value="1"/>
</dbReference>
<protein>
    <submittedName>
        <fullName evidence="9">SLC13 family permease</fullName>
    </submittedName>
</protein>
<feature type="transmembrane region" description="Helical" evidence="7">
    <location>
        <begin position="138"/>
        <end position="159"/>
    </location>
</feature>
<feature type="domain" description="Citrate transporter-like" evidence="8">
    <location>
        <begin position="16"/>
        <end position="370"/>
    </location>
</feature>
<feature type="transmembrane region" description="Helical" evidence="7">
    <location>
        <begin position="365"/>
        <end position="383"/>
    </location>
</feature>
<dbReference type="InterPro" id="IPR001898">
    <property type="entry name" value="SLC13A/DASS"/>
</dbReference>
<evidence type="ECO:0000256" key="3">
    <source>
        <dbReference type="ARBA" id="ARBA00022692"/>
    </source>
</evidence>
<keyword evidence="4" id="KW-0677">Repeat</keyword>